<dbReference type="GO" id="GO:0016874">
    <property type="term" value="F:ligase activity"/>
    <property type="evidence" value="ECO:0007669"/>
    <property type="project" value="UniProtKB-KW"/>
</dbReference>
<dbReference type="InterPro" id="IPR042099">
    <property type="entry name" value="ANL_N_sf"/>
</dbReference>
<evidence type="ECO:0000259" key="6">
    <source>
        <dbReference type="Pfam" id="PF13193"/>
    </source>
</evidence>
<protein>
    <submittedName>
        <fullName evidence="7">Acyl-CoA synthetase</fullName>
    </submittedName>
</protein>
<dbReference type="AlphaFoldDB" id="A0A4R5LZ77"/>
<evidence type="ECO:0000256" key="3">
    <source>
        <dbReference type="ARBA" id="ARBA00022832"/>
    </source>
</evidence>
<organism evidence="7 8">
    <name type="scientific">Paraburkholderia silviterrae</name>
    <dbReference type="NCBI Taxonomy" id="2528715"/>
    <lineage>
        <taxon>Bacteria</taxon>
        <taxon>Pseudomonadati</taxon>
        <taxon>Pseudomonadota</taxon>
        <taxon>Betaproteobacteria</taxon>
        <taxon>Burkholderiales</taxon>
        <taxon>Burkholderiaceae</taxon>
        <taxon>Paraburkholderia</taxon>
    </lineage>
</organism>
<evidence type="ECO:0000313" key="8">
    <source>
        <dbReference type="Proteomes" id="UP000295722"/>
    </source>
</evidence>
<dbReference type="Gene3D" id="3.30.300.30">
    <property type="match status" value="1"/>
</dbReference>
<dbReference type="InterPro" id="IPR045851">
    <property type="entry name" value="AMP-bd_C_sf"/>
</dbReference>
<evidence type="ECO:0000256" key="1">
    <source>
        <dbReference type="ARBA" id="ARBA00006432"/>
    </source>
</evidence>
<dbReference type="InterPro" id="IPR025110">
    <property type="entry name" value="AMP-bd_C"/>
</dbReference>
<dbReference type="Pfam" id="PF00501">
    <property type="entry name" value="AMP-binding"/>
    <property type="match status" value="1"/>
</dbReference>
<sequence>MSHAYEEGLAQREANYVPLTPIDFIARAAEVYGERPAMVYGKVRRNWRETYARTRRLASALARAGIGRGDTVAVLLPNIPAMVEAHFGVPMAGAVLNTLNTRLDVATVLFMLRHGEAKALIVDTEFAALAQRAALEFPELKIITVADVAPADPEHFPRGIDYEAFLEQGDPEFAWQPPANEWDAIALNYTSGTTGDPKGVVYHHRGAYLNAVSNILEWDLPKHAVYLWTLPLFHCNGWCFAWTVAARAGVNVCLRKFDAKLVFELIRTEGVTHYCGAPIVQGALADAPAEYREGIAHTVRTMVAGAPPAPAVIAKMKTIGIELTHVYGLTEVYGPASVCALQESWKTLPEDEQARLAARQGVRYHLQSGISVRNPSTMEPVPNDGETLGEIMFRGNICMKGYLKNERATEEAFRGGWFHTGDLGVMTPDGYVRITDRSKDIIISGGENISSIEVEDTLYRHPAVALAAVVAMPDAKWGEVPCAFVELREGANATAEEIIAHCRLFLASYKVPRVVRFGELPRTATGKIQKYELRAQVGSQSAIDLGKSQDASKAPK</sequence>
<dbReference type="Pfam" id="PF13193">
    <property type="entry name" value="AMP-binding_C"/>
    <property type="match status" value="1"/>
</dbReference>
<dbReference type="GO" id="GO:0006631">
    <property type="term" value="P:fatty acid metabolic process"/>
    <property type="evidence" value="ECO:0007669"/>
    <property type="project" value="UniProtKB-KW"/>
</dbReference>
<evidence type="ECO:0000313" key="7">
    <source>
        <dbReference type="EMBL" id="TDG17672.1"/>
    </source>
</evidence>
<feature type="domain" description="AMP-dependent synthetase/ligase" evidence="5">
    <location>
        <begin position="26"/>
        <end position="403"/>
    </location>
</feature>
<keyword evidence="2" id="KW-0436">Ligase</keyword>
<dbReference type="NCBIfam" id="NF006020">
    <property type="entry name" value="PRK08162.1"/>
    <property type="match status" value="1"/>
</dbReference>
<evidence type="ECO:0000256" key="2">
    <source>
        <dbReference type="ARBA" id="ARBA00022598"/>
    </source>
</evidence>
<comment type="similarity">
    <text evidence="1">Belongs to the ATP-dependent AMP-binding enzyme family.</text>
</comment>
<dbReference type="PANTHER" id="PTHR43859">
    <property type="entry name" value="ACYL-ACTIVATING ENZYME"/>
    <property type="match status" value="1"/>
</dbReference>
<dbReference type="Proteomes" id="UP000295722">
    <property type="component" value="Unassembled WGS sequence"/>
</dbReference>
<comment type="caution">
    <text evidence="7">The sequence shown here is derived from an EMBL/GenBank/DDBJ whole genome shotgun (WGS) entry which is preliminary data.</text>
</comment>
<dbReference type="EMBL" id="SMRP01000040">
    <property type="protein sequence ID" value="TDG17672.1"/>
    <property type="molecule type" value="Genomic_DNA"/>
</dbReference>
<reference evidence="7 8" key="1">
    <citation type="submission" date="2019-03" db="EMBL/GenBank/DDBJ databases">
        <title>Paraburkholderia sp. 4M-K11, isolated from subtropical forest soil.</title>
        <authorList>
            <person name="Gao Z.-H."/>
            <person name="Qiu L.-H."/>
        </authorList>
    </citation>
    <scope>NUCLEOTIDE SEQUENCE [LARGE SCALE GENOMIC DNA]</scope>
    <source>
        <strain evidence="7 8">4M-K11</strain>
    </source>
</reference>
<dbReference type="InterPro" id="IPR020845">
    <property type="entry name" value="AMP-binding_CS"/>
</dbReference>
<dbReference type="PROSITE" id="PS00455">
    <property type="entry name" value="AMP_BINDING"/>
    <property type="match status" value="1"/>
</dbReference>
<proteinExistence type="inferred from homology"/>
<dbReference type="OrthoDB" id="9766486at2"/>
<dbReference type="InterPro" id="IPR000873">
    <property type="entry name" value="AMP-dep_synth/lig_dom"/>
</dbReference>
<keyword evidence="3" id="KW-0276">Fatty acid metabolism</keyword>
<feature type="domain" description="AMP-binding enzyme C-terminal" evidence="6">
    <location>
        <begin position="453"/>
        <end position="527"/>
    </location>
</feature>
<gene>
    <name evidence="7" type="ORF">EYW47_36900</name>
</gene>
<keyword evidence="4" id="KW-0443">Lipid metabolism</keyword>
<evidence type="ECO:0000259" key="5">
    <source>
        <dbReference type="Pfam" id="PF00501"/>
    </source>
</evidence>
<name>A0A4R5LZ77_9BURK</name>
<accession>A0A4R5LZ77</accession>
<keyword evidence="8" id="KW-1185">Reference proteome</keyword>
<dbReference type="SUPFAM" id="SSF56801">
    <property type="entry name" value="Acetyl-CoA synthetase-like"/>
    <property type="match status" value="1"/>
</dbReference>
<dbReference type="PANTHER" id="PTHR43859:SF4">
    <property type="entry name" value="BUTANOATE--COA LIGASE AAE1-RELATED"/>
    <property type="match status" value="1"/>
</dbReference>
<dbReference type="CDD" id="cd12118">
    <property type="entry name" value="ttLC_FACS_AEE21_like"/>
    <property type="match status" value="1"/>
</dbReference>
<dbReference type="RefSeq" id="WP_133199739.1">
    <property type="nucleotide sequence ID" value="NZ_JBHUCW010000012.1"/>
</dbReference>
<dbReference type="FunFam" id="3.30.300.30:FF:000008">
    <property type="entry name" value="2,3-dihydroxybenzoate-AMP ligase"/>
    <property type="match status" value="1"/>
</dbReference>
<evidence type="ECO:0000256" key="4">
    <source>
        <dbReference type="ARBA" id="ARBA00023098"/>
    </source>
</evidence>
<dbReference type="Gene3D" id="3.40.50.12780">
    <property type="entry name" value="N-terminal domain of ligase-like"/>
    <property type="match status" value="1"/>
</dbReference>